<dbReference type="SUPFAM" id="SSF50729">
    <property type="entry name" value="PH domain-like"/>
    <property type="match status" value="1"/>
</dbReference>
<organism evidence="3 4">
    <name type="scientific">Terrapene triunguis</name>
    <name type="common">Three-toed box turtle</name>
    <dbReference type="NCBI Taxonomy" id="2587831"/>
    <lineage>
        <taxon>Eukaryota</taxon>
        <taxon>Metazoa</taxon>
        <taxon>Chordata</taxon>
        <taxon>Craniata</taxon>
        <taxon>Vertebrata</taxon>
        <taxon>Euteleostomi</taxon>
        <taxon>Archelosauria</taxon>
        <taxon>Testudinata</taxon>
        <taxon>Testudines</taxon>
        <taxon>Cryptodira</taxon>
        <taxon>Durocryptodira</taxon>
        <taxon>Testudinoidea</taxon>
        <taxon>Emydidae</taxon>
        <taxon>Terrapene</taxon>
    </lineage>
</organism>
<dbReference type="Ensembl" id="ENSTMTT00000031295.1">
    <property type="protein sequence ID" value="ENSTMTP00000030192.1"/>
    <property type="gene ID" value="ENSTMTG00000021770.1"/>
</dbReference>
<protein>
    <submittedName>
        <fullName evidence="3">Pleckstrin and Sec7 domain containing</fullName>
    </submittedName>
</protein>
<feature type="compositionally biased region" description="Polar residues" evidence="1">
    <location>
        <begin position="229"/>
        <end position="242"/>
    </location>
</feature>
<feature type="region of interest" description="Disordered" evidence="1">
    <location>
        <begin position="221"/>
        <end position="263"/>
    </location>
</feature>
<dbReference type="Pfam" id="PF15410">
    <property type="entry name" value="PH_9"/>
    <property type="match status" value="1"/>
</dbReference>
<evidence type="ECO:0000256" key="1">
    <source>
        <dbReference type="SAM" id="MobiDB-lite"/>
    </source>
</evidence>
<dbReference type="Proteomes" id="UP000472274">
    <property type="component" value="Unplaced"/>
</dbReference>
<dbReference type="Gene3D" id="2.30.29.30">
    <property type="entry name" value="Pleckstrin-homology domain (PH domain)/Phosphotyrosine-binding domain (PTB)"/>
    <property type="match status" value="1"/>
</dbReference>
<feature type="domain" description="Pleckstrin homology" evidence="2">
    <location>
        <begin position="100"/>
        <end position="156"/>
    </location>
</feature>
<evidence type="ECO:0000313" key="4">
    <source>
        <dbReference type="Proteomes" id="UP000472274"/>
    </source>
</evidence>
<reference evidence="3" key="1">
    <citation type="submission" date="2025-08" db="UniProtKB">
        <authorList>
            <consortium name="Ensembl"/>
        </authorList>
    </citation>
    <scope>IDENTIFICATION</scope>
</reference>
<dbReference type="AlphaFoldDB" id="A0A674KCK9"/>
<feature type="compositionally biased region" description="Polar residues" evidence="1">
    <location>
        <begin position="254"/>
        <end position="263"/>
    </location>
</feature>
<gene>
    <name evidence="3" type="primary">PSD</name>
</gene>
<dbReference type="PANTHER" id="PTHR10663">
    <property type="entry name" value="GUANYL-NUCLEOTIDE EXCHANGE FACTOR"/>
    <property type="match status" value="1"/>
</dbReference>
<dbReference type="PANTHER" id="PTHR10663:SF334">
    <property type="entry name" value="PH AND SEC7 DOMAIN-CONTAINING PROTEIN 1"/>
    <property type="match status" value="1"/>
</dbReference>
<dbReference type="InterPro" id="IPR011993">
    <property type="entry name" value="PH-like_dom_sf"/>
</dbReference>
<keyword evidence="4" id="KW-1185">Reference proteome</keyword>
<proteinExistence type="predicted"/>
<evidence type="ECO:0000313" key="3">
    <source>
        <dbReference type="Ensembl" id="ENSTMTP00000030192.1"/>
    </source>
</evidence>
<name>A0A674KCK9_9SAUR</name>
<reference evidence="3" key="2">
    <citation type="submission" date="2025-09" db="UniProtKB">
        <authorList>
            <consortium name="Ensembl"/>
        </authorList>
    </citation>
    <scope>IDENTIFICATION</scope>
</reference>
<dbReference type="InterPro" id="IPR041681">
    <property type="entry name" value="PH_9"/>
</dbReference>
<dbReference type="GeneTree" id="ENSGT00940000155061"/>
<evidence type="ECO:0000259" key="2">
    <source>
        <dbReference type="Pfam" id="PF15410"/>
    </source>
</evidence>
<accession>A0A674KCK9</accession>
<sequence>QLLRGLISSAVFVRKRGGGRAGLPHLCIGRATPRSPEPSREYDSHLGATNLYNICAHSDEEELRKSLSELADPNPKSIKRISSCSNPFLDFSQDPSIATYKYGLLVRKSHADSDCKKTPRGKRGWKTFHAILKGMILYLQKSHESKFKAMSAELVEHRSSLPEKKVKGKEYEELKQKEEYLEFEKTRYGTYAMLLRAKLKAGSEDLAAFEATLFDAAISEEDSLKKSRSSPSLNLELPSTGTKVKRNVSERSSRQPASNVQKS</sequence>